<dbReference type="Gene3D" id="3.40.50.920">
    <property type="match status" value="1"/>
</dbReference>
<evidence type="ECO:0000256" key="1">
    <source>
        <dbReference type="ARBA" id="ARBA00023002"/>
    </source>
</evidence>
<dbReference type="PANTHER" id="PTHR32154:SF29">
    <property type="entry name" value="BLR6743 PROTEIN"/>
    <property type="match status" value="1"/>
</dbReference>
<evidence type="ECO:0000259" key="2">
    <source>
        <dbReference type="Pfam" id="PF01558"/>
    </source>
</evidence>
<evidence type="ECO:0000313" key="5">
    <source>
        <dbReference type="Proteomes" id="UP000538666"/>
    </source>
</evidence>
<keyword evidence="5" id="KW-1185">Reference proteome</keyword>
<keyword evidence="1 4" id="KW-0560">Oxidoreductase</keyword>
<evidence type="ECO:0000259" key="3">
    <source>
        <dbReference type="Pfam" id="PF01855"/>
    </source>
</evidence>
<dbReference type="SUPFAM" id="SSF52518">
    <property type="entry name" value="Thiamin diphosphate-binding fold (THDP-binding)"/>
    <property type="match status" value="1"/>
</dbReference>
<dbReference type="RefSeq" id="WP_050062445.1">
    <property type="nucleotide sequence ID" value="NZ_JACHEK010000002.1"/>
</dbReference>
<dbReference type="EC" id="1.2.7.3" evidence="4"/>
<dbReference type="PANTHER" id="PTHR32154">
    <property type="entry name" value="PYRUVATE-FLAVODOXIN OXIDOREDUCTASE-RELATED"/>
    <property type="match status" value="1"/>
</dbReference>
<dbReference type="Gene3D" id="3.40.50.970">
    <property type="match status" value="1"/>
</dbReference>
<dbReference type="SUPFAM" id="SSF53323">
    <property type="entry name" value="Pyruvate-ferredoxin oxidoreductase, PFOR, domain III"/>
    <property type="match status" value="1"/>
</dbReference>
<name>A0A841JQ20_9BACT</name>
<dbReference type="EC" id="1.2.7.11" evidence="4"/>
<dbReference type="InterPro" id="IPR029061">
    <property type="entry name" value="THDP-binding"/>
</dbReference>
<dbReference type="InterPro" id="IPR009014">
    <property type="entry name" value="Transketo_C/PFOR_II"/>
</dbReference>
<dbReference type="GO" id="GO:0047553">
    <property type="term" value="F:2-oxoglutarate synthase activity"/>
    <property type="evidence" value="ECO:0007669"/>
    <property type="project" value="UniProtKB-EC"/>
</dbReference>
<dbReference type="AlphaFoldDB" id="A0A841JQ20"/>
<evidence type="ECO:0000313" key="4">
    <source>
        <dbReference type="EMBL" id="MBB6143436.1"/>
    </source>
</evidence>
<gene>
    <name evidence="4" type="ORF">HNQ77_001380</name>
</gene>
<reference evidence="4 5" key="1">
    <citation type="submission" date="2020-08" db="EMBL/GenBank/DDBJ databases">
        <title>Genomic Encyclopedia of Type Strains, Phase IV (KMG-IV): sequencing the most valuable type-strain genomes for metagenomic binning, comparative biology and taxonomic classification.</title>
        <authorList>
            <person name="Goeker M."/>
        </authorList>
    </citation>
    <scope>NUCLEOTIDE SEQUENCE [LARGE SCALE GENOMIC DNA]</scope>
    <source>
        <strain evidence="4 5">DSM 103733</strain>
    </source>
</reference>
<dbReference type="Pfam" id="PF01855">
    <property type="entry name" value="POR_N"/>
    <property type="match status" value="1"/>
</dbReference>
<dbReference type="EMBL" id="JACHEK010000002">
    <property type="protein sequence ID" value="MBB6143436.1"/>
    <property type="molecule type" value="Genomic_DNA"/>
</dbReference>
<dbReference type="InterPro" id="IPR019752">
    <property type="entry name" value="Pyrv/ketoisovalerate_OxRed_cat"/>
</dbReference>
<dbReference type="InterPro" id="IPR022367">
    <property type="entry name" value="2-oxoacid/accept_OxRdtase_asu"/>
</dbReference>
<comment type="caution">
    <text evidence="4">The sequence shown here is derived from an EMBL/GenBank/DDBJ whole genome shotgun (WGS) entry which is preliminary data.</text>
</comment>
<dbReference type="InterPro" id="IPR002880">
    <property type="entry name" value="Pyrv_Fd/Flavodoxin_OxRdtase_N"/>
</dbReference>
<feature type="domain" description="Pyruvate/ketoisovalerate oxidoreductase catalytic" evidence="2">
    <location>
        <begin position="33"/>
        <end position="197"/>
    </location>
</feature>
<dbReference type="InterPro" id="IPR002869">
    <property type="entry name" value="Pyrv_flavodox_OxRed_cen"/>
</dbReference>
<dbReference type="GO" id="GO:0006979">
    <property type="term" value="P:response to oxidative stress"/>
    <property type="evidence" value="ECO:0007669"/>
    <property type="project" value="TreeGrafter"/>
</dbReference>
<dbReference type="SUPFAM" id="SSF52922">
    <property type="entry name" value="TK C-terminal domain-like"/>
    <property type="match status" value="1"/>
</dbReference>
<dbReference type="Proteomes" id="UP000538666">
    <property type="component" value="Unassembled WGS sequence"/>
</dbReference>
<dbReference type="Pfam" id="PF01558">
    <property type="entry name" value="POR"/>
    <property type="match status" value="1"/>
</dbReference>
<feature type="domain" description="Pyruvate flavodoxin/ferredoxin oxidoreductase pyrimidine binding" evidence="3">
    <location>
        <begin position="232"/>
        <end position="395"/>
    </location>
</feature>
<dbReference type="NCBIfam" id="TIGR03710">
    <property type="entry name" value="OAFO_sf"/>
    <property type="match status" value="1"/>
</dbReference>
<dbReference type="FunFam" id="3.40.50.970:FF:000022">
    <property type="entry name" value="2-oxoglutarate ferredoxin oxidoreductase alpha subunit"/>
    <property type="match status" value="1"/>
</dbReference>
<sequence>MGNAEPTPGTKDDLSARKPVINDFSIQVATVNGSGSQSANSVLLRSIFGMGIPVSGKNLFPSNIAGLPTWYTIRASKDGYVARKKEIDIVVAMNGETAKEDILSLPAGAVAIYETSLDLQQYRSDVVCYPVPFDKLTAAVCPEAKLRKLVKNMIYVGVVAKIISLDMKAVETALRRQFAKKQKAADLNWAAVEAGYNYAAESLPKQDPFVLERMHATEGKIIIDGNAAAALGALFAGVTVVTWYPITPSSSVVEQLIDYLKRYRVEPDGKATFAVVQAEDELAAVGMVLGAGWAGARSMTATSGPGISLMAEFAGLGYFAELPGVIFDIQRVGPSTGLPTRTAQSDLLSIAYLSHGDTKHVMLLPGSVKECYEFAIAAFDLTERLQTPVFVVSDLDLGMNNWMSEPFEYPEKPLDRGKVLNAEDLTRLDGFARYKDVDGDAIPYRTLPGTDHPKASYFTRGSGHNEKALYTERPDDYQNLMERLNRKFETARTLVPHPIVVQDGKSKIGIIAFGTSDFAVIEGRDQLRKEYGVETDYLRVRAFPFTREVHDFVASHDRVYIVEQNRDAQLLSLLKLDLPAEDIVKLRSIRHFNGLPMDALSLTDEFVLQEGI</sequence>
<dbReference type="Gene3D" id="3.40.920.10">
    <property type="entry name" value="Pyruvate-ferredoxin oxidoreductase, PFOR, domain III"/>
    <property type="match status" value="1"/>
</dbReference>
<accession>A0A841JQ20</accession>
<protein>
    <submittedName>
        <fullName evidence="4">2-oxoglutarate ferredoxin oxidoreductase subunit alpha</fullName>
        <ecNumber evidence="4">1.2.7.11</ecNumber>
        <ecNumber evidence="4">1.2.7.3</ecNumber>
    </submittedName>
</protein>
<dbReference type="CDD" id="cd07034">
    <property type="entry name" value="TPP_PYR_PFOR_IOR-alpha_like"/>
    <property type="match status" value="1"/>
</dbReference>
<organism evidence="4 5">
    <name type="scientific">Silvibacterium bohemicum</name>
    <dbReference type="NCBI Taxonomy" id="1577686"/>
    <lineage>
        <taxon>Bacteria</taxon>
        <taxon>Pseudomonadati</taxon>
        <taxon>Acidobacteriota</taxon>
        <taxon>Terriglobia</taxon>
        <taxon>Terriglobales</taxon>
        <taxon>Acidobacteriaceae</taxon>
        <taxon>Silvibacterium</taxon>
    </lineage>
</organism>
<proteinExistence type="predicted"/>
<dbReference type="InterPro" id="IPR050722">
    <property type="entry name" value="Pyruvate:ferred/Flavod_OxRd"/>
</dbReference>